<dbReference type="EMBL" id="BIFS01000002">
    <property type="protein sequence ID" value="GCE24251.1"/>
    <property type="molecule type" value="Genomic_DNA"/>
</dbReference>
<evidence type="ECO:0000313" key="1">
    <source>
        <dbReference type="EMBL" id="GCE24251.1"/>
    </source>
</evidence>
<sequence>MERDYDWGKTVVFGHYELDKPLVGKYKIGIDTGAWRTGTLSAVRLPDRQIFQVLREQTARQ</sequence>
<reference evidence="2" key="1">
    <citation type="submission" date="2018-12" db="EMBL/GenBank/DDBJ databases">
        <title>Tengunoibacter tsumagoiensis gen. nov., sp. nov., Dictyobacter kobayashii sp. nov., D. alpinus sp. nov., and D. joshuensis sp. nov. and description of Dictyobacteraceae fam. nov. within the order Ktedonobacterales isolated from Tengu-no-mugimeshi.</title>
        <authorList>
            <person name="Wang C.M."/>
            <person name="Zheng Y."/>
            <person name="Sakai Y."/>
            <person name="Toyoda A."/>
            <person name="Minakuchi Y."/>
            <person name="Abe K."/>
            <person name="Yokota A."/>
            <person name="Yabe S."/>
        </authorList>
    </citation>
    <scope>NUCLEOTIDE SEQUENCE [LARGE SCALE GENOMIC DNA]</scope>
    <source>
        <strain evidence="2">Uno11</strain>
    </source>
</reference>
<dbReference type="InterPro" id="IPR029052">
    <property type="entry name" value="Metallo-depent_PP-like"/>
</dbReference>
<keyword evidence="2" id="KW-1185">Reference proteome</keyword>
<gene>
    <name evidence="1" type="ORF">KDK_80510</name>
</gene>
<dbReference type="AlphaFoldDB" id="A0A402AYR7"/>
<name>A0A402AYR7_9CHLR</name>
<accession>A0A402AYR7</accession>
<evidence type="ECO:0000313" key="2">
    <source>
        <dbReference type="Proteomes" id="UP000287188"/>
    </source>
</evidence>
<dbReference type="Gene3D" id="3.60.21.10">
    <property type="match status" value="1"/>
</dbReference>
<organism evidence="1 2">
    <name type="scientific">Dictyobacter kobayashii</name>
    <dbReference type="NCBI Taxonomy" id="2014872"/>
    <lineage>
        <taxon>Bacteria</taxon>
        <taxon>Bacillati</taxon>
        <taxon>Chloroflexota</taxon>
        <taxon>Ktedonobacteria</taxon>
        <taxon>Ktedonobacterales</taxon>
        <taxon>Dictyobacteraceae</taxon>
        <taxon>Dictyobacter</taxon>
    </lineage>
</organism>
<proteinExistence type="predicted"/>
<protein>
    <submittedName>
        <fullName evidence="1">Uncharacterized protein</fullName>
    </submittedName>
</protein>
<comment type="caution">
    <text evidence="1">The sequence shown here is derived from an EMBL/GenBank/DDBJ whole genome shotgun (WGS) entry which is preliminary data.</text>
</comment>
<dbReference type="Proteomes" id="UP000287188">
    <property type="component" value="Unassembled WGS sequence"/>
</dbReference>